<accession>T0L5D1</accession>
<dbReference type="Proteomes" id="UP000015530">
    <property type="component" value="Unassembled WGS sequence"/>
</dbReference>
<name>T0L5D1_COLGC</name>
<dbReference type="HOGENOM" id="CLU_811352_0_0_1"/>
<dbReference type="OrthoDB" id="4849542at2759"/>
<proteinExistence type="predicted"/>
<evidence type="ECO:0000313" key="1">
    <source>
        <dbReference type="EMBL" id="EQB43430.1"/>
    </source>
</evidence>
<gene>
    <name evidence="1" type="ORF">CGLO_17905</name>
</gene>
<organism evidence="1 2">
    <name type="scientific">Colletotrichum gloeosporioides (strain Cg-14)</name>
    <name type="common">Anthracnose fungus</name>
    <name type="synonym">Glomerella cingulata</name>
    <dbReference type="NCBI Taxonomy" id="1237896"/>
    <lineage>
        <taxon>Eukaryota</taxon>
        <taxon>Fungi</taxon>
        <taxon>Dikarya</taxon>
        <taxon>Ascomycota</taxon>
        <taxon>Pezizomycotina</taxon>
        <taxon>Sordariomycetes</taxon>
        <taxon>Hypocreomycetidae</taxon>
        <taxon>Glomerellales</taxon>
        <taxon>Glomerellaceae</taxon>
        <taxon>Colletotrichum</taxon>
        <taxon>Colletotrichum gloeosporioides species complex</taxon>
    </lineage>
</organism>
<comment type="caution">
    <text evidence="1">The sequence shown here is derived from an EMBL/GenBank/DDBJ whole genome shotgun (WGS) entry which is preliminary data.</text>
</comment>
<reference evidence="2" key="1">
    <citation type="journal article" date="2013" name="Mol. Plant Microbe Interact.">
        <title>Global aspects of pacC regulation of pathogenicity genes in Colletotrichum gloeosporioides as revealed by transcriptome analysis.</title>
        <authorList>
            <person name="Alkan N."/>
            <person name="Meng X."/>
            <person name="Friedlander G."/>
            <person name="Reuveni E."/>
            <person name="Sukno S."/>
            <person name="Sherman A."/>
            <person name="Thon M."/>
            <person name="Fluhr R."/>
            <person name="Prusky D."/>
        </authorList>
    </citation>
    <scope>NUCLEOTIDE SEQUENCE [LARGE SCALE GENOMIC DNA]</scope>
    <source>
        <strain evidence="2">Cg-14</strain>
    </source>
</reference>
<protein>
    <submittedName>
        <fullName evidence="1">Uncharacterized protein</fullName>
    </submittedName>
</protein>
<sequence length="342" mass="38123">MSALNLPRLAEGRRGANPSALFRFVVSFFILNWSFQGVASQYNQHWGWQTVNGEQVPTWTPQPGTIPPRPIFIPTGETLFLEYNCYYMPSICQNARTYLISATGSARRWRTAFAYDFNVGRGHDRRGTVCNGTWSNNHACPERAGPGNIAQHLPRYSGGVWPEVDVLPAAPNLQLYTIQGYTDANGQHHDSNLAYTCDEWPAAPWVEGGSGLPRYGGTQAYTRCAPQKTCAGLKSEQDWQGSSHNKLRGRLKSRIRRKHSSTFVPNDDAGLFFFRMVNTANGVAARMVHVDDNGAETENTQPATRNSISSLVDYMDWADSVDLSRLSSRYVANEEIISIHGE</sequence>
<evidence type="ECO:0000313" key="2">
    <source>
        <dbReference type="Proteomes" id="UP000015530"/>
    </source>
</evidence>
<dbReference type="STRING" id="1237896.T0L5D1"/>
<dbReference type="AlphaFoldDB" id="T0L5D1"/>
<dbReference type="EMBL" id="AMYD01004282">
    <property type="protein sequence ID" value="EQB43430.1"/>
    <property type="molecule type" value="Genomic_DNA"/>
</dbReference>